<dbReference type="Proteomes" id="UP000649739">
    <property type="component" value="Unassembled WGS sequence"/>
</dbReference>
<name>A0A8J3BEN7_9ACTN</name>
<evidence type="ECO:0000313" key="2">
    <source>
        <dbReference type="Proteomes" id="UP000649739"/>
    </source>
</evidence>
<sequence length="129" mass="14278">MSDVMDVQGRLLDLAKKLRDRTRAGHIDWVTTPHSSEVTASGPNSGFTLRSMIDSDGDEVVTLALLNPRGQRVASLECEWSGGEEAPQNEVLRELYDLAKRKALKIDELIESTLHDLDQGDFGPSELPF</sequence>
<comment type="caution">
    <text evidence="1">The sequence shown here is derived from an EMBL/GenBank/DDBJ whole genome shotgun (WGS) entry which is preliminary data.</text>
</comment>
<reference evidence="1" key="1">
    <citation type="journal article" date="2014" name="Int. J. Syst. Evol. Microbiol.">
        <title>Complete genome sequence of Corynebacterium casei LMG S-19264T (=DSM 44701T), isolated from a smear-ripened cheese.</title>
        <authorList>
            <consortium name="US DOE Joint Genome Institute (JGI-PGF)"/>
            <person name="Walter F."/>
            <person name="Albersmeier A."/>
            <person name="Kalinowski J."/>
            <person name="Ruckert C."/>
        </authorList>
    </citation>
    <scope>NUCLEOTIDE SEQUENCE</scope>
    <source>
        <strain evidence="1">JCM 3090</strain>
    </source>
</reference>
<accession>A0A8J3BEN7</accession>
<proteinExistence type="predicted"/>
<keyword evidence="2" id="KW-1185">Reference proteome</keyword>
<protein>
    <submittedName>
        <fullName evidence="1">Uncharacterized protein</fullName>
    </submittedName>
</protein>
<gene>
    <name evidence="1" type="ORF">GCM10010123_44180</name>
</gene>
<evidence type="ECO:0000313" key="1">
    <source>
        <dbReference type="EMBL" id="GGK09455.1"/>
    </source>
</evidence>
<reference evidence="1" key="2">
    <citation type="submission" date="2020-09" db="EMBL/GenBank/DDBJ databases">
        <authorList>
            <person name="Sun Q."/>
            <person name="Ohkuma M."/>
        </authorList>
    </citation>
    <scope>NUCLEOTIDE SEQUENCE</scope>
    <source>
        <strain evidence="1">JCM 3090</strain>
    </source>
</reference>
<dbReference type="RefSeq" id="WP_189172128.1">
    <property type="nucleotide sequence ID" value="NZ_BMQB01000013.1"/>
</dbReference>
<organism evidence="1 2">
    <name type="scientific">Pilimelia anulata</name>
    <dbReference type="NCBI Taxonomy" id="53371"/>
    <lineage>
        <taxon>Bacteria</taxon>
        <taxon>Bacillati</taxon>
        <taxon>Actinomycetota</taxon>
        <taxon>Actinomycetes</taxon>
        <taxon>Micromonosporales</taxon>
        <taxon>Micromonosporaceae</taxon>
        <taxon>Pilimelia</taxon>
    </lineage>
</organism>
<dbReference type="EMBL" id="BMQB01000013">
    <property type="protein sequence ID" value="GGK09455.1"/>
    <property type="molecule type" value="Genomic_DNA"/>
</dbReference>
<dbReference type="AlphaFoldDB" id="A0A8J3BEN7"/>